<dbReference type="Proteomes" id="UP000015104">
    <property type="component" value="Unassembled WGS sequence"/>
</dbReference>
<dbReference type="HOGENOM" id="CLU_3419656_0_0_1"/>
<accession>T1KNE8</accession>
<protein>
    <submittedName>
        <fullName evidence="1">Uncharacterized protein</fullName>
    </submittedName>
</protein>
<evidence type="ECO:0000313" key="2">
    <source>
        <dbReference type="Proteomes" id="UP000015104"/>
    </source>
</evidence>
<reference evidence="2" key="1">
    <citation type="submission" date="2011-08" db="EMBL/GenBank/DDBJ databases">
        <authorList>
            <person name="Rombauts S."/>
        </authorList>
    </citation>
    <scope>NUCLEOTIDE SEQUENCE</scope>
    <source>
        <strain evidence="2">London</strain>
    </source>
</reference>
<keyword evidence="2" id="KW-1185">Reference proteome</keyword>
<reference evidence="1" key="2">
    <citation type="submission" date="2015-06" db="UniProtKB">
        <authorList>
            <consortium name="EnsemblMetazoa"/>
        </authorList>
    </citation>
    <scope>IDENTIFICATION</scope>
</reference>
<dbReference type="EnsemblMetazoa" id="tetur16g00730.1">
    <property type="protein sequence ID" value="tetur16g00730.1"/>
    <property type="gene ID" value="tetur16g00730"/>
</dbReference>
<organism evidence="1 2">
    <name type="scientific">Tetranychus urticae</name>
    <name type="common">Two-spotted spider mite</name>
    <dbReference type="NCBI Taxonomy" id="32264"/>
    <lineage>
        <taxon>Eukaryota</taxon>
        <taxon>Metazoa</taxon>
        <taxon>Ecdysozoa</taxon>
        <taxon>Arthropoda</taxon>
        <taxon>Chelicerata</taxon>
        <taxon>Arachnida</taxon>
        <taxon>Acari</taxon>
        <taxon>Acariformes</taxon>
        <taxon>Trombidiformes</taxon>
        <taxon>Prostigmata</taxon>
        <taxon>Eleutherengona</taxon>
        <taxon>Raphignathae</taxon>
        <taxon>Tetranychoidea</taxon>
        <taxon>Tetranychidae</taxon>
        <taxon>Tetranychus</taxon>
    </lineage>
</organism>
<dbReference type="AlphaFoldDB" id="T1KNE8"/>
<evidence type="ECO:0000313" key="1">
    <source>
        <dbReference type="EnsemblMetazoa" id="tetur16g00730.1"/>
    </source>
</evidence>
<dbReference type="EMBL" id="CAEY01000276">
    <property type="status" value="NOT_ANNOTATED_CDS"/>
    <property type="molecule type" value="Genomic_DNA"/>
</dbReference>
<proteinExistence type="predicted"/>
<name>T1KNE8_TETUR</name>
<sequence length="25" mass="2813">MNQVRPRSSSLSLMDNWNLLVVVGP</sequence>